<sequence>VSLEVGGATTRSQSRKLFFFRYFLVRYLSYLFEKGTSDAKVILDLLRSSDTWLPKLFVLPLTLTRSCKNVSYGKKWQGLGKVSKVSSIHDAIFNGLTAVNVVLDLHLFLSTLFANGPLGRLRLCHGGGFSVKKDSSSVRIFGGLFFFFTPVSPETHLVDL</sequence>
<comment type="caution">
    <text evidence="1">The sequence shown here is derived from an EMBL/GenBank/DDBJ whole genome shotgun (WGS) entry which is preliminary data.</text>
</comment>
<organism evidence="1 2">
    <name type="scientific">Meganyctiphanes norvegica</name>
    <name type="common">Northern krill</name>
    <name type="synonym">Thysanopoda norvegica</name>
    <dbReference type="NCBI Taxonomy" id="48144"/>
    <lineage>
        <taxon>Eukaryota</taxon>
        <taxon>Metazoa</taxon>
        <taxon>Ecdysozoa</taxon>
        <taxon>Arthropoda</taxon>
        <taxon>Crustacea</taxon>
        <taxon>Multicrustacea</taxon>
        <taxon>Malacostraca</taxon>
        <taxon>Eumalacostraca</taxon>
        <taxon>Eucarida</taxon>
        <taxon>Euphausiacea</taxon>
        <taxon>Euphausiidae</taxon>
        <taxon>Meganyctiphanes</taxon>
    </lineage>
</organism>
<evidence type="ECO:0000313" key="1">
    <source>
        <dbReference type="EMBL" id="CAL4064622.1"/>
    </source>
</evidence>
<dbReference type="Proteomes" id="UP001497623">
    <property type="component" value="Unassembled WGS sequence"/>
</dbReference>
<evidence type="ECO:0000313" key="2">
    <source>
        <dbReference type="Proteomes" id="UP001497623"/>
    </source>
</evidence>
<evidence type="ECO:0008006" key="3">
    <source>
        <dbReference type="Google" id="ProtNLM"/>
    </source>
</evidence>
<dbReference type="EMBL" id="CAXKWB010001515">
    <property type="protein sequence ID" value="CAL4064622.1"/>
    <property type="molecule type" value="Genomic_DNA"/>
</dbReference>
<name>A0AAV2PSL9_MEGNR</name>
<reference evidence="1 2" key="1">
    <citation type="submission" date="2024-05" db="EMBL/GenBank/DDBJ databases">
        <authorList>
            <person name="Wallberg A."/>
        </authorList>
    </citation>
    <scope>NUCLEOTIDE SEQUENCE [LARGE SCALE GENOMIC DNA]</scope>
</reference>
<feature type="non-terminal residue" evidence="1">
    <location>
        <position position="160"/>
    </location>
</feature>
<gene>
    <name evidence="1" type="ORF">MNOR_LOCUS4176</name>
</gene>
<protein>
    <recommendedName>
        <fullName evidence="3">Maturase K</fullName>
    </recommendedName>
</protein>
<dbReference type="AlphaFoldDB" id="A0AAV2PSL9"/>
<proteinExistence type="predicted"/>
<accession>A0AAV2PSL9</accession>
<feature type="non-terminal residue" evidence="1">
    <location>
        <position position="1"/>
    </location>
</feature>
<keyword evidence="2" id="KW-1185">Reference proteome</keyword>